<organism evidence="2 3">
    <name type="scientific">Thiomonas bhubaneswarensis</name>
    <dbReference type="NCBI Taxonomy" id="339866"/>
    <lineage>
        <taxon>Bacteria</taxon>
        <taxon>Pseudomonadati</taxon>
        <taxon>Pseudomonadota</taxon>
        <taxon>Betaproteobacteria</taxon>
        <taxon>Burkholderiales</taxon>
        <taxon>Thiomonas</taxon>
    </lineage>
</organism>
<dbReference type="InterPro" id="IPR002586">
    <property type="entry name" value="CobQ/CobB/MinD/ParA_Nub-bd_dom"/>
</dbReference>
<dbReference type="SUPFAM" id="SSF52540">
    <property type="entry name" value="P-loop containing nucleoside triphosphate hydrolases"/>
    <property type="match status" value="1"/>
</dbReference>
<dbReference type="EMBL" id="CYHF01000005">
    <property type="protein sequence ID" value="CUA97497.1"/>
    <property type="molecule type" value="Genomic_DNA"/>
</dbReference>
<dbReference type="CDD" id="cd02042">
    <property type="entry name" value="ParAB_family"/>
    <property type="match status" value="1"/>
</dbReference>
<keyword evidence="3" id="KW-1185">Reference proteome</keyword>
<gene>
    <name evidence="2" type="ORF">Ga0061069_105283</name>
</gene>
<evidence type="ECO:0000259" key="1">
    <source>
        <dbReference type="Pfam" id="PF01656"/>
    </source>
</evidence>
<dbReference type="Pfam" id="PF01656">
    <property type="entry name" value="CbiA"/>
    <property type="match status" value="1"/>
</dbReference>
<dbReference type="PIRSF" id="PIRSF009320">
    <property type="entry name" value="Nuc_binding_HP_1000"/>
    <property type="match status" value="1"/>
</dbReference>
<dbReference type="PANTHER" id="PTHR13696:SF96">
    <property type="entry name" value="COBQ_COBB_MIND_PARA NUCLEOTIDE BINDING DOMAIN-CONTAINING PROTEIN"/>
    <property type="match status" value="1"/>
</dbReference>
<dbReference type="InterPro" id="IPR050678">
    <property type="entry name" value="DNA_Partitioning_ATPase"/>
</dbReference>
<evidence type="ECO:0000313" key="3">
    <source>
        <dbReference type="Proteomes" id="UP000183649"/>
    </source>
</evidence>
<dbReference type="RefSeq" id="WP_055450655.1">
    <property type="nucleotide sequence ID" value="NZ_CYHF01000005.1"/>
</dbReference>
<feature type="domain" description="CobQ/CobB/MinD/ParA nucleotide binding" evidence="1">
    <location>
        <begin position="4"/>
        <end position="178"/>
    </location>
</feature>
<proteinExistence type="predicted"/>
<dbReference type="PANTHER" id="PTHR13696">
    <property type="entry name" value="P-LOOP CONTAINING NUCLEOSIDE TRIPHOSPHATE HYDROLASE"/>
    <property type="match status" value="1"/>
</dbReference>
<reference evidence="3" key="1">
    <citation type="submission" date="2015-08" db="EMBL/GenBank/DDBJ databases">
        <authorList>
            <person name="Varghese N."/>
        </authorList>
    </citation>
    <scope>NUCLEOTIDE SEQUENCE [LARGE SCALE GENOMIC DNA]</scope>
    <source>
        <strain evidence="3">DSM 18181</strain>
    </source>
</reference>
<dbReference type="OrthoDB" id="69313at2"/>
<protein>
    <submittedName>
        <fullName evidence="2">Cellulose biosynthesis protein BcsQ</fullName>
    </submittedName>
</protein>
<dbReference type="AlphaFoldDB" id="A0A0K6I2H6"/>
<name>A0A0K6I2H6_9BURK</name>
<sequence>MPVIVVANPKGGVGKSTLSTQIAGYFARQGHAVMLGDSDRQESARLWLSLREPTLPRIDTWDMSHDYIARPPKGTTHAVIDTSAGLHGWRLNDVMKQADKVLVPLSASIFDIYATQDFVLKLRDVREKHGFDLALVGVRIDPRTHAAEQLQAFVEQSGLPMLTNLRQTTLYPQMAAHGLTLWDLPPSQAARDLEQWQPIIDWLQTPGGKK</sequence>
<dbReference type="Gene3D" id="3.40.50.300">
    <property type="entry name" value="P-loop containing nucleotide triphosphate hydrolases"/>
    <property type="match status" value="1"/>
</dbReference>
<dbReference type="InterPro" id="IPR027417">
    <property type="entry name" value="P-loop_NTPase"/>
</dbReference>
<accession>A0A0K6I2H6</accession>
<dbReference type="STRING" id="339866.GCA_001418255_01789"/>
<dbReference type="Proteomes" id="UP000183649">
    <property type="component" value="Unassembled WGS sequence"/>
</dbReference>
<evidence type="ECO:0000313" key="2">
    <source>
        <dbReference type="EMBL" id="CUA97497.1"/>
    </source>
</evidence>